<dbReference type="SMART" id="SM00028">
    <property type="entry name" value="TPR"/>
    <property type="match status" value="4"/>
</dbReference>
<evidence type="ECO:0000256" key="6">
    <source>
        <dbReference type="ARBA" id="ARBA00022777"/>
    </source>
</evidence>
<keyword evidence="12" id="KW-1185">Reference proteome</keyword>
<dbReference type="STRING" id="1850246.LPB138_06840"/>
<dbReference type="GO" id="GO:0046983">
    <property type="term" value="F:protein dimerization activity"/>
    <property type="evidence" value="ECO:0007669"/>
    <property type="project" value="InterPro"/>
</dbReference>
<dbReference type="GO" id="GO:0005524">
    <property type="term" value="F:ATP binding"/>
    <property type="evidence" value="ECO:0007669"/>
    <property type="project" value="UniProtKB-KW"/>
</dbReference>
<evidence type="ECO:0000313" key="12">
    <source>
        <dbReference type="Proteomes" id="UP000176050"/>
    </source>
</evidence>
<dbReference type="Gene3D" id="1.25.40.10">
    <property type="entry name" value="Tetratricopeptide repeat domain"/>
    <property type="match status" value="1"/>
</dbReference>
<dbReference type="EMBL" id="CP017478">
    <property type="protein sequence ID" value="AOW20406.1"/>
    <property type="molecule type" value="Genomic_DNA"/>
</dbReference>
<accession>A0A1D8P772</accession>
<keyword evidence="5" id="KW-0547">Nucleotide-binding</keyword>
<evidence type="ECO:0000259" key="10">
    <source>
        <dbReference type="PROSITE" id="PS50109"/>
    </source>
</evidence>
<sequence>MEKMRKIAILSLFILSNHLGYTQDFSIDSLIEEIQKSIKNKDYDTAQKKIIKAQDIQVKDSVLKRVKINYYQSKIYLEKENYEKSLNLLLSEFSELQDYENSKYYSKYSQDISNIFSINKNYAKALEYSKLALKNAYFRKDSLDISISNFTLGSIYQTKQVIDSAKYYYNKTISFHPKTILDKELLATTYSNLIGVSLLNNEFEKAESYGLKALELLKNKNDVLKIAGVLSNLGSINMYSNNLIKANKYYFEAYDLLKDKKELKAKEIKAITLDNISQVFYMQGKHQEAYDYLFESTTIEKELITENLESKVNTIEAKYNSLEKDKLAETEAVKREKAEMWLYVSGIVSCILLGFLWLMYRDHRLKKKNLKLEYQQQKLLQQRKIEQLQNESQIKILNATIDAKESERKHIAEILHDSVSTLLSSASMHLQAAQTELKEKAPKEISKSQVIINEATDKIRDLSHKLISSVLLRFGVNSAVEDLCEKYSNSELNFSSESKNIGRYQQSFEIKVHNIIEELINNILKHSNANNATIKLEQSNGKLQIIIFDDGEGFDINEITQKDGLGLSQIDARIKMMKGIFDIKSSNKTGTRIYINIPIPD</sequence>
<dbReference type="InterPro" id="IPR019734">
    <property type="entry name" value="TPR_rpt"/>
</dbReference>
<dbReference type="KEGG" id="lul:LPB138_06840"/>
<dbReference type="InterPro" id="IPR011990">
    <property type="entry name" value="TPR-like_helical_dom_sf"/>
</dbReference>
<dbReference type="Pfam" id="PF07730">
    <property type="entry name" value="HisKA_3"/>
    <property type="match status" value="1"/>
</dbReference>
<keyword evidence="4" id="KW-0808">Transferase</keyword>
<keyword evidence="9" id="KW-1133">Transmembrane helix</keyword>
<dbReference type="AlphaFoldDB" id="A0A1D8P772"/>
<evidence type="ECO:0000313" key="11">
    <source>
        <dbReference type="EMBL" id="AOW20406.1"/>
    </source>
</evidence>
<comment type="catalytic activity">
    <reaction evidence="1">
        <text>ATP + protein L-histidine = ADP + protein N-phospho-L-histidine.</text>
        <dbReference type="EC" id="2.7.13.3"/>
    </reaction>
</comment>
<evidence type="ECO:0000256" key="9">
    <source>
        <dbReference type="SAM" id="Phobius"/>
    </source>
</evidence>
<dbReference type="EC" id="2.7.13.3" evidence="2"/>
<evidence type="ECO:0000256" key="1">
    <source>
        <dbReference type="ARBA" id="ARBA00000085"/>
    </source>
</evidence>
<organism evidence="11 12">
    <name type="scientific">Urechidicola croceus</name>
    <dbReference type="NCBI Taxonomy" id="1850246"/>
    <lineage>
        <taxon>Bacteria</taxon>
        <taxon>Pseudomonadati</taxon>
        <taxon>Bacteroidota</taxon>
        <taxon>Flavobacteriia</taxon>
        <taxon>Flavobacteriales</taxon>
        <taxon>Flavobacteriaceae</taxon>
        <taxon>Urechidicola</taxon>
    </lineage>
</organism>
<dbReference type="SMART" id="SM00387">
    <property type="entry name" value="HATPase_c"/>
    <property type="match status" value="1"/>
</dbReference>
<feature type="domain" description="Histidine kinase" evidence="10">
    <location>
        <begin position="410"/>
        <end position="601"/>
    </location>
</feature>
<dbReference type="Gene3D" id="1.20.5.1930">
    <property type="match status" value="1"/>
</dbReference>
<dbReference type="Pfam" id="PF02518">
    <property type="entry name" value="HATPase_c"/>
    <property type="match status" value="1"/>
</dbReference>
<keyword evidence="7" id="KW-0067">ATP-binding</keyword>
<evidence type="ECO:0000256" key="5">
    <source>
        <dbReference type="ARBA" id="ARBA00022741"/>
    </source>
</evidence>
<gene>
    <name evidence="11" type="ORF">LPB138_06840</name>
</gene>
<dbReference type="GO" id="GO:0016020">
    <property type="term" value="C:membrane"/>
    <property type="evidence" value="ECO:0007669"/>
    <property type="project" value="InterPro"/>
</dbReference>
<dbReference type="GO" id="GO:0000155">
    <property type="term" value="F:phosphorelay sensor kinase activity"/>
    <property type="evidence" value="ECO:0007669"/>
    <property type="project" value="InterPro"/>
</dbReference>
<keyword evidence="6" id="KW-0418">Kinase</keyword>
<evidence type="ECO:0000256" key="3">
    <source>
        <dbReference type="ARBA" id="ARBA00022553"/>
    </source>
</evidence>
<feature type="transmembrane region" description="Helical" evidence="9">
    <location>
        <begin position="340"/>
        <end position="360"/>
    </location>
</feature>
<evidence type="ECO:0000256" key="7">
    <source>
        <dbReference type="ARBA" id="ARBA00022840"/>
    </source>
</evidence>
<evidence type="ECO:0000256" key="4">
    <source>
        <dbReference type="ARBA" id="ARBA00022679"/>
    </source>
</evidence>
<dbReference type="Proteomes" id="UP000176050">
    <property type="component" value="Chromosome"/>
</dbReference>
<dbReference type="InterPro" id="IPR003594">
    <property type="entry name" value="HATPase_dom"/>
</dbReference>
<dbReference type="InterPro" id="IPR005467">
    <property type="entry name" value="His_kinase_dom"/>
</dbReference>
<keyword evidence="8" id="KW-0902">Two-component regulatory system</keyword>
<keyword evidence="9" id="KW-0472">Membrane</keyword>
<dbReference type="PROSITE" id="PS50109">
    <property type="entry name" value="HIS_KIN"/>
    <property type="match status" value="1"/>
</dbReference>
<evidence type="ECO:0000256" key="8">
    <source>
        <dbReference type="ARBA" id="ARBA00023012"/>
    </source>
</evidence>
<dbReference type="SUPFAM" id="SSF55874">
    <property type="entry name" value="ATPase domain of HSP90 chaperone/DNA topoisomerase II/histidine kinase"/>
    <property type="match status" value="1"/>
</dbReference>
<evidence type="ECO:0000256" key="2">
    <source>
        <dbReference type="ARBA" id="ARBA00012438"/>
    </source>
</evidence>
<keyword evidence="9" id="KW-0812">Transmembrane</keyword>
<keyword evidence="3" id="KW-0597">Phosphoprotein</keyword>
<dbReference type="SUPFAM" id="SSF48452">
    <property type="entry name" value="TPR-like"/>
    <property type="match status" value="1"/>
</dbReference>
<dbReference type="Gene3D" id="3.30.565.10">
    <property type="entry name" value="Histidine kinase-like ATPase, C-terminal domain"/>
    <property type="match status" value="1"/>
</dbReference>
<proteinExistence type="predicted"/>
<name>A0A1D8P772_9FLAO</name>
<dbReference type="InterPro" id="IPR036890">
    <property type="entry name" value="HATPase_C_sf"/>
</dbReference>
<dbReference type="InterPro" id="IPR050482">
    <property type="entry name" value="Sensor_HK_TwoCompSys"/>
</dbReference>
<dbReference type="CDD" id="cd16917">
    <property type="entry name" value="HATPase_UhpB-NarQ-NarX-like"/>
    <property type="match status" value="1"/>
</dbReference>
<dbReference type="PANTHER" id="PTHR24421">
    <property type="entry name" value="NITRATE/NITRITE SENSOR PROTEIN NARX-RELATED"/>
    <property type="match status" value="1"/>
</dbReference>
<protein>
    <recommendedName>
        <fullName evidence="2">histidine kinase</fullName>
        <ecNumber evidence="2">2.7.13.3</ecNumber>
    </recommendedName>
</protein>
<reference evidence="11 12" key="1">
    <citation type="submission" date="2016-10" db="EMBL/GenBank/DDBJ databases">
        <title>Lutibacter sp. LPB0138, isolated from marine gastropod.</title>
        <authorList>
            <person name="Kim E."/>
            <person name="Yi H."/>
        </authorList>
    </citation>
    <scope>NUCLEOTIDE SEQUENCE [LARGE SCALE GENOMIC DNA]</scope>
    <source>
        <strain evidence="11 12">LPB0138</strain>
    </source>
</reference>
<dbReference type="OrthoDB" id="9760839at2"/>
<dbReference type="RefSeq" id="WP_070236549.1">
    <property type="nucleotide sequence ID" value="NZ_CP017478.1"/>
</dbReference>
<dbReference type="InterPro" id="IPR011712">
    <property type="entry name" value="Sig_transdc_His_kin_sub3_dim/P"/>
</dbReference>
<dbReference type="PANTHER" id="PTHR24421:SF10">
    <property type="entry name" value="NITRATE_NITRITE SENSOR PROTEIN NARQ"/>
    <property type="match status" value="1"/>
</dbReference>